<dbReference type="SUPFAM" id="SSF53474">
    <property type="entry name" value="alpha/beta-Hydrolases"/>
    <property type="match status" value="1"/>
</dbReference>
<keyword evidence="2" id="KW-0378">Hydrolase</keyword>
<dbReference type="Pfam" id="PF02129">
    <property type="entry name" value="Peptidase_S15"/>
    <property type="match status" value="1"/>
</dbReference>
<dbReference type="Gene3D" id="1.10.10.800">
    <property type="match status" value="1"/>
</dbReference>
<evidence type="ECO:0000259" key="1">
    <source>
        <dbReference type="Pfam" id="PF02129"/>
    </source>
</evidence>
<protein>
    <submittedName>
        <fullName evidence="2">Alpha/beta hydrolase</fullName>
    </submittedName>
</protein>
<dbReference type="InterPro" id="IPR000383">
    <property type="entry name" value="Xaa-Pro-like_dom"/>
</dbReference>
<evidence type="ECO:0000313" key="2">
    <source>
        <dbReference type="EMBL" id="HIU41078.1"/>
    </source>
</evidence>
<comment type="caution">
    <text evidence="2">The sequence shown here is derived from an EMBL/GenBank/DDBJ whole genome shotgun (WGS) entry which is preliminary data.</text>
</comment>
<proteinExistence type="predicted"/>
<dbReference type="Gene3D" id="3.40.50.1820">
    <property type="entry name" value="alpha/beta hydrolase"/>
    <property type="match status" value="1"/>
</dbReference>
<sequence>MEEKLVLTQEWDKTFPKSEKVNHRKVTFYNRYGITLAADLYEPKDAQGKLAAIAVCGPFGAVKEQASGLYAQIMAERGFLTIAFDPSFTGESGGQPRYMASPDINTEDFQAAVDFLSVQDNVDPEKIGIIGICGWGGMALNTAAIDTRIKATVASTMYDMARVGAKGYFDAEDSEQARYDKKVAWNAQRIEDYKNGSYALGGGVVDPLPEDAPFFVKDYYDYYKTQRGYHPRSLNSNGGWNTIGCMSFINQPILQYSNEIRSAVLVIHGDKAHSCYFSKDAFANMVKDNPYKENKELMLIPGAVHTDLYDRTDIIPFDKMVEFFHHAMQ</sequence>
<dbReference type="PANTHER" id="PTHR47751:SF1">
    <property type="entry name" value="SUPERFAMILY HYDROLASE, PUTATIVE (AFU_ORTHOLOGUE AFUA_2G16580)-RELATED"/>
    <property type="match status" value="1"/>
</dbReference>
<dbReference type="InterPro" id="IPR029058">
    <property type="entry name" value="AB_hydrolase_fold"/>
</dbReference>
<name>A0A9D1IPE0_9FIRM</name>
<feature type="domain" description="Xaa-Pro dipeptidyl-peptidase-like" evidence="1">
    <location>
        <begin position="33"/>
        <end position="172"/>
    </location>
</feature>
<dbReference type="PANTHER" id="PTHR47751">
    <property type="entry name" value="SUPERFAMILY HYDROLASE, PUTATIVE (AFU_ORTHOLOGUE AFUA_2G16580)-RELATED"/>
    <property type="match status" value="1"/>
</dbReference>
<reference evidence="2" key="2">
    <citation type="journal article" date="2021" name="PeerJ">
        <title>Extensive microbial diversity within the chicken gut microbiome revealed by metagenomics and culture.</title>
        <authorList>
            <person name="Gilroy R."/>
            <person name="Ravi A."/>
            <person name="Getino M."/>
            <person name="Pursley I."/>
            <person name="Horton D.L."/>
            <person name="Alikhan N.F."/>
            <person name="Baker D."/>
            <person name="Gharbi K."/>
            <person name="Hall N."/>
            <person name="Watson M."/>
            <person name="Adriaenssens E.M."/>
            <person name="Foster-Nyarko E."/>
            <person name="Jarju S."/>
            <person name="Secka A."/>
            <person name="Antonio M."/>
            <person name="Oren A."/>
            <person name="Chaudhuri R.R."/>
            <person name="La Ragione R."/>
            <person name="Hildebrand F."/>
            <person name="Pallen M.J."/>
        </authorList>
    </citation>
    <scope>NUCLEOTIDE SEQUENCE</scope>
    <source>
        <strain evidence="2">4509</strain>
    </source>
</reference>
<dbReference type="GO" id="GO:0016787">
    <property type="term" value="F:hydrolase activity"/>
    <property type="evidence" value="ECO:0007669"/>
    <property type="project" value="UniProtKB-KW"/>
</dbReference>
<organism evidence="2 3">
    <name type="scientific">Candidatus Egerieicola faecale</name>
    <dbReference type="NCBI Taxonomy" id="2840774"/>
    <lineage>
        <taxon>Bacteria</taxon>
        <taxon>Bacillati</taxon>
        <taxon>Bacillota</taxon>
        <taxon>Clostridia</taxon>
        <taxon>Eubacteriales</taxon>
        <taxon>Oscillospiraceae</taxon>
        <taxon>Oscillospiraceae incertae sedis</taxon>
        <taxon>Candidatus Egerieicola</taxon>
    </lineage>
</organism>
<dbReference type="EMBL" id="DVMX01000016">
    <property type="protein sequence ID" value="HIU41078.1"/>
    <property type="molecule type" value="Genomic_DNA"/>
</dbReference>
<evidence type="ECO:0000313" key="3">
    <source>
        <dbReference type="Proteomes" id="UP000824082"/>
    </source>
</evidence>
<dbReference type="Proteomes" id="UP000824082">
    <property type="component" value="Unassembled WGS sequence"/>
</dbReference>
<dbReference type="AlphaFoldDB" id="A0A9D1IPE0"/>
<gene>
    <name evidence="2" type="ORF">IAD19_00835</name>
</gene>
<reference evidence="2" key="1">
    <citation type="submission" date="2020-10" db="EMBL/GenBank/DDBJ databases">
        <authorList>
            <person name="Gilroy R."/>
        </authorList>
    </citation>
    <scope>NUCLEOTIDE SEQUENCE</scope>
    <source>
        <strain evidence="2">4509</strain>
    </source>
</reference>
<accession>A0A9D1IPE0</accession>
<dbReference type="InterPro" id="IPR051411">
    <property type="entry name" value="Polyketide_trans_af380"/>
</dbReference>